<comment type="subcellular location">
    <subcellularLocation>
        <location evidence="1">Membrane</location>
        <topology evidence="1">Multi-pass membrane protein</topology>
    </subcellularLocation>
</comment>
<keyword evidence="5 9" id="KW-0472">Membrane</keyword>
<dbReference type="PRINTS" id="PR00237">
    <property type="entry name" value="GPCRRHODOPSN"/>
</dbReference>
<organism evidence="11 12">
    <name type="scientific">Patiria miniata</name>
    <name type="common">Bat star</name>
    <name type="synonym">Asterina miniata</name>
    <dbReference type="NCBI Taxonomy" id="46514"/>
    <lineage>
        <taxon>Eukaryota</taxon>
        <taxon>Metazoa</taxon>
        <taxon>Echinodermata</taxon>
        <taxon>Eleutherozoa</taxon>
        <taxon>Asterozoa</taxon>
        <taxon>Asteroidea</taxon>
        <taxon>Valvatacea</taxon>
        <taxon>Valvatida</taxon>
        <taxon>Asterinidae</taxon>
        <taxon>Patiria</taxon>
    </lineage>
</organism>
<dbReference type="Gene3D" id="1.20.1070.10">
    <property type="entry name" value="Rhodopsin 7-helix transmembrane proteins"/>
    <property type="match status" value="1"/>
</dbReference>
<evidence type="ECO:0000256" key="7">
    <source>
        <dbReference type="ARBA" id="ARBA00023224"/>
    </source>
</evidence>
<dbReference type="PROSITE" id="PS00237">
    <property type="entry name" value="G_PROTEIN_RECEP_F1_1"/>
    <property type="match status" value="1"/>
</dbReference>
<dbReference type="OMA" id="PYACINF"/>
<dbReference type="EnsemblMetazoa" id="XM_038203980.1">
    <property type="protein sequence ID" value="XP_038059908.1"/>
    <property type="gene ID" value="LOC119730917"/>
</dbReference>
<dbReference type="GeneID" id="119730917"/>
<evidence type="ECO:0000256" key="4">
    <source>
        <dbReference type="ARBA" id="ARBA00023040"/>
    </source>
</evidence>
<proteinExistence type="inferred from homology"/>
<keyword evidence="4 8" id="KW-0297">G-protein coupled receptor</keyword>
<feature type="transmembrane region" description="Helical" evidence="9">
    <location>
        <begin position="156"/>
        <end position="179"/>
    </location>
</feature>
<dbReference type="OrthoDB" id="5962705at2759"/>
<keyword evidence="6 8" id="KW-0675">Receptor</keyword>
<feature type="transmembrane region" description="Helical" evidence="9">
    <location>
        <begin position="116"/>
        <end position="135"/>
    </location>
</feature>
<protein>
    <recommendedName>
        <fullName evidence="10">G-protein coupled receptors family 1 profile domain-containing protein</fullName>
    </recommendedName>
</protein>
<dbReference type="PANTHER" id="PTHR24243">
    <property type="entry name" value="G-PROTEIN COUPLED RECEPTOR"/>
    <property type="match status" value="1"/>
</dbReference>
<comment type="similarity">
    <text evidence="8">Belongs to the G-protein coupled receptor 1 family.</text>
</comment>
<dbReference type="Proteomes" id="UP000887568">
    <property type="component" value="Unplaced"/>
</dbReference>
<keyword evidence="3 9" id="KW-1133">Transmembrane helix</keyword>
<dbReference type="AlphaFoldDB" id="A0A914A7Z9"/>
<feature type="transmembrane region" description="Helical" evidence="9">
    <location>
        <begin position="317"/>
        <end position="337"/>
    </location>
</feature>
<sequence length="359" mass="39601">MVVDTSDLNCSDLYQLDLSDDIKRASTYLINPGSRAIALGVQILALIIGVPGNVSFLVAVARVAYMKTITNIFLVNLAIADIIFLFFTIVSYLLYLPAPVRSHIHSLLNLSCSVSFAIPFLTYFTSVATVCLVSAERYHAICRPLKHLAVNTKRRAVKLVLGTWCVGLAFTCLAVLQYADPVRICVTWPSGGNDTEKFADLPDIIGFCLPLAPWALVVGNLASSVPFMIALVGNAFMYIQIIRTLGNRHITNTDEQDESVSRARLVRNQVARMLVINGTVFFICQFPYACINFVYISGLAKGMSFLQVNDLQNSLRVFSHSLLFLNSAINPIIYCAVCPSYRRAVRTAFTSSTHSTNTY</sequence>
<feature type="domain" description="G-protein coupled receptors family 1 profile" evidence="10">
    <location>
        <begin position="52"/>
        <end position="334"/>
    </location>
</feature>
<evidence type="ECO:0000313" key="11">
    <source>
        <dbReference type="EnsemblMetazoa" id="XP_038059908.1"/>
    </source>
</evidence>
<dbReference type="PROSITE" id="PS50262">
    <property type="entry name" value="G_PROTEIN_RECEP_F1_2"/>
    <property type="match status" value="1"/>
</dbReference>
<evidence type="ECO:0000256" key="2">
    <source>
        <dbReference type="ARBA" id="ARBA00022692"/>
    </source>
</evidence>
<dbReference type="GO" id="GO:0005886">
    <property type="term" value="C:plasma membrane"/>
    <property type="evidence" value="ECO:0007669"/>
    <property type="project" value="TreeGrafter"/>
</dbReference>
<name>A0A914A7Z9_PATMI</name>
<dbReference type="GO" id="GO:0004930">
    <property type="term" value="F:G protein-coupled receptor activity"/>
    <property type="evidence" value="ECO:0007669"/>
    <property type="project" value="UniProtKB-KW"/>
</dbReference>
<evidence type="ECO:0000256" key="8">
    <source>
        <dbReference type="RuleBase" id="RU000688"/>
    </source>
</evidence>
<dbReference type="RefSeq" id="XP_038059908.1">
    <property type="nucleotide sequence ID" value="XM_038203980.1"/>
</dbReference>
<feature type="transmembrane region" description="Helical" evidence="9">
    <location>
        <begin position="274"/>
        <end position="297"/>
    </location>
</feature>
<dbReference type="SUPFAM" id="SSF81321">
    <property type="entry name" value="Family A G protein-coupled receptor-like"/>
    <property type="match status" value="1"/>
</dbReference>
<feature type="transmembrane region" description="Helical" evidence="9">
    <location>
        <begin position="211"/>
        <end position="239"/>
    </location>
</feature>
<keyword evidence="12" id="KW-1185">Reference proteome</keyword>
<feature type="transmembrane region" description="Helical" evidence="9">
    <location>
        <begin position="36"/>
        <end position="61"/>
    </location>
</feature>
<evidence type="ECO:0000256" key="6">
    <source>
        <dbReference type="ARBA" id="ARBA00023170"/>
    </source>
</evidence>
<evidence type="ECO:0000256" key="3">
    <source>
        <dbReference type="ARBA" id="ARBA00022989"/>
    </source>
</evidence>
<evidence type="ECO:0000259" key="10">
    <source>
        <dbReference type="PROSITE" id="PS50262"/>
    </source>
</evidence>
<dbReference type="InterPro" id="IPR000276">
    <property type="entry name" value="GPCR_Rhodpsn"/>
</dbReference>
<feature type="transmembrane region" description="Helical" evidence="9">
    <location>
        <begin position="73"/>
        <end position="96"/>
    </location>
</feature>
<dbReference type="PANTHER" id="PTHR24243:SF208">
    <property type="entry name" value="PYROKININ-1 RECEPTOR"/>
    <property type="match status" value="1"/>
</dbReference>
<evidence type="ECO:0000256" key="5">
    <source>
        <dbReference type="ARBA" id="ARBA00023136"/>
    </source>
</evidence>
<evidence type="ECO:0000256" key="9">
    <source>
        <dbReference type="SAM" id="Phobius"/>
    </source>
</evidence>
<dbReference type="InterPro" id="IPR017452">
    <property type="entry name" value="GPCR_Rhodpsn_7TM"/>
</dbReference>
<dbReference type="Pfam" id="PF00001">
    <property type="entry name" value="7tm_1"/>
    <property type="match status" value="1"/>
</dbReference>
<evidence type="ECO:0000313" key="12">
    <source>
        <dbReference type="Proteomes" id="UP000887568"/>
    </source>
</evidence>
<accession>A0A914A7Z9</accession>
<evidence type="ECO:0000256" key="1">
    <source>
        <dbReference type="ARBA" id="ARBA00004141"/>
    </source>
</evidence>
<reference evidence="11" key="1">
    <citation type="submission" date="2022-11" db="UniProtKB">
        <authorList>
            <consortium name="EnsemblMetazoa"/>
        </authorList>
    </citation>
    <scope>IDENTIFICATION</scope>
</reference>
<dbReference type="CDD" id="cd00637">
    <property type="entry name" value="7tm_classA_rhodopsin-like"/>
    <property type="match status" value="1"/>
</dbReference>
<keyword evidence="7 8" id="KW-0807">Transducer</keyword>
<keyword evidence="2 8" id="KW-0812">Transmembrane</keyword>